<dbReference type="Gene3D" id="3.30.70.2970">
    <property type="entry name" value="Protein of unknown function (DUF541), domain 2"/>
    <property type="match status" value="1"/>
</dbReference>
<dbReference type="AlphaFoldDB" id="A0A239YLJ4"/>
<dbReference type="PANTHER" id="PTHR34387">
    <property type="entry name" value="SLR1258 PROTEIN"/>
    <property type="match status" value="1"/>
</dbReference>
<protein>
    <submittedName>
        <fullName evidence="2">26 kDa periplasmic immunogenic protein</fullName>
    </submittedName>
</protein>
<accession>A0A239YLJ4</accession>
<dbReference type="EMBL" id="LT906470">
    <property type="protein sequence ID" value="SNV59602.1"/>
    <property type="molecule type" value="Genomic_DNA"/>
</dbReference>
<dbReference type="Gene3D" id="3.30.110.170">
    <property type="entry name" value="Protein of unknown function (DUF541), domain 1"/>
    <property type="match status" value="1"/>
</dbReference>
<dbReference type="KEGG" id="vrm:44547418_00488"/>
<keyword evidence="3" id="KW-1185">Reference proteome</keyword>
<evidence type="ECO:0000256" key="1">
    <source>
        <dbReference type="SAM" id="SignalP"/>
    </source>
</evidence>
<keyword evidence="1" id="KW-0732">Signal</keyword>
<feature type="chain" id="PRO_5012760400" evidence="1">
    <location>
        <begin position="28"/>
        <end position="243"/>
    </location>
</feature>
<evidence type="ECO:0000313" key="3">
    <source>
        <dbReference type="Proteomes" id="UP000214973"/>
    </source>
</evidence>
<evidence type="ECO:0000313" key="2">
    <source>
        <dbReference type="EMBL" id="SNV59602.1"/>
    </source>
</evidence>
<feature type="signal peptide" evidence="1">
    <location>
        <begin position="1"/>
        <end position="27"/>
    </location>
</feature>
<gene>
    <name evidence="2" type="ORF">SAMEA44547418_00488</name>
</gene>
<dbReference type="Proteomes" id="UP000214973">
    <property type="component" value="Chromosome 1"/>
</dbReference>
<dbReference type="InterPro" id="IPR052022">
    <property type="entry name" value="26kDa_periplasmic_antigen"/>
</dbReference>
<dbReference type="GO" id="GO:0006974">
    <property type="term" value="P:DNA damage response"/>
    <property type="evidence" value="ECO:0007669"/>
    <property type="project" value="TreeGrafter"/>
</dbReference>
<sequence length="243" mass="25798">MKRSKNVFTKAIAIAAVCATMATSVFAAPQGTFDTTEIQVTGHASRSVAPTYAILTLGISSENANINTAKANNDRIMSDLISKLANLGIDKKDVYTSNISINPASDYQDGKRINTGYSVSNRVTVKINNLNNVGKAVDAAVSVGANDINNLSFQSETSQELSDSLTTEAVKNGHHKAEVIAAALGRTLGPVKSLSISRNETSTIDNTYYRSAKVMEAALSTSTPVENGSLVISQDANIIYYLQ</sequence>
<proteinExistence type="predicted"/>
<name>A0A239YLJ4_9FIRM</name>
<dbReference type="InterPro" id="IPR007497">
    <property type="entry name" value="SIMPL/DUF541"/>
</dbReference>
<dbReference type="Pfam" id="PF04402">
    <property type="entry name" value="SIMPL"/>
    <property type="match status" value="1"/>
</dbReference>
<reference evidence="2 3" key="1">
    <citation type="submission" date="2017-06" db="EMBL/GenBank/DDBJ databases">
        <authorList>
            <consortium name="Pathogen Informatics"/>
        </authorList>
    </citation>
    <scope>NUCLEOTIDE SEQUENCE [LARGE SCALE GENOMIC DNA]</scope>
    <source>
        <strain evidence="2 3">NCTC12018</strain>
    </source>
</reference>
<organism evidence="2 3">
    <name type="scientific">Veillonella rodentium</name>
    <dbReference type="NCBI Taxonomy" id="248315"/>
    <lineage>
        <taxon>Bacteria</taxon>
        <taxon>Bacillati</taxon>
        <taxon>Bacillota</taxon>
        <taxon>Negativicutes</taxon>
        <taxon>Veillonellales</taxon>
        <taxon>Veillonellaceae</taxon>
        <taxon>Veillonella</taxon>
    </lineage>
</organism>
<dbReference type="PANTHER" id="PTHR34387:SF2">
    <property type="entry name" value="SLR1258 PROTEIN"/>
    <property type="match status" value="1"/>
</dbReference>